<dbReference type="EMBL" id="SNZH01000036">
    <property type="protein sequence ID" value="TDR35353.1"/>
    <property type="molecule type" value="Genomic_DNA"/>
</dbReference>
<dbReference type="InterPro" id="IPR010982">
    <property type="entry name" value="Lambda_DNA-bd_dom_sf"/>
</dbReference>
<dbReference type="GO" id="GO:0003677">
    <property type="term" value="F:DNA binding"/>
    <property type="evidence" value="ECO:0007669"/>
    <property type="project" value="InterPro"/>
</dbReference>
<feature type="region of interest" description="Disordered" evidence="1">
    <location>
        <begin position="181"/>
        <end position="223"/>
    </location>
</feature>
<keyword evidence="4" id="KW-1185">Reference proteome</keyword>
<protein>
    <submittedName>
        <fullName evidence="3">Helix-turn-helix protein</fullName>
    </submittedName>
</protein>
<evidence type="ECO:0000313" key="3">
    <source>
        <dbReference type="EMBL" id="TDR35353.1"/>
    </source>
</evidence>
<feature type="region of interest" description="Disordered" evidence="1">
    <location>
        <begin position="1"/>
        <end position="41"/>
    </location>
</feature>
<evidence type="ECO:0000259" key="2">
    <source>
        <dbReference type="PROSITE" id="PS50943"/>
    </source>
</evidence>
<dbReference type="PROSITE" id="PS50943">
    <property type="entry name" value="HTH_CROC1"/>
    <property type="match status" value="1"/>
</dbReference>
<dbReference type="AlphaFoldDB" id="A0A4R6YG79"/>
<dbReference type="Pfam" id="PF13560">
    <property type="entry name" value="HTH_31"/>
    <property type="match status" value="1"/>
</dbReference>
<dbReference type="SUPFAM" id="SSF47413">
    <property type="entry name" value="lambda repressor-like DNA-binding domains"/>
    <property type="match status" value="1"/>
</dbReference>
<accession>A0A4R6YG79</accession>
<feature type="compositionally biased region" description="Basic residues" evidence="1">
    <location>
        <begin position="211"/>
        <end position="223"/>
    </location>
</feature>
<gene>
    <name evidence="3" type="ORF">DFR29_1364</name>
</gene>
<organism evidence="3 4">
    <name type="scientific">Tahibacter aquaticus</name>
    <dbReference type="NCBI Taxonomy" id="520092"/>
    <lineage>
        <taxon>Bacteria</taxon>
        <taxon>Pseudomonadati</taxon>
        <taxon>Pseudomonadota</taxon>
        <taxon>Gammaproteobacteria</taxon>
        <taxon>Lysobacterales</taxon>
        <taxon>Rhodanobacteraceae</taxon>
        <taxon>Tahibacter</taxon>
    </lineage>
</organism>
<dbReference type="Gene3D" id="1.10.260.40">
    <property type="entry name" value="lambda repressor-like DNA-binding domains"/>
    <property type="match status" value="1"/>
</dbReference>
<dbReference type="CDD" id="cd00093">
    <property type="entry name" value="HTH_XRE"/>
    <property type="match status" value="1"/>
</dbReference>
<dbReference type="SMART" id="SM00530">
    <property type="entry name" value="HTH_XRE"/>
    <property type="match status" value="1"/>
</dbReference>
<evidence type="ECO:0000256" key="1">
    <source>
        <dbReference type="SAM" id="MobiDB-lite"/>
    </source>
</evidence>
<dbReference type="Proteomes" id="UP000295293">
    <property type="component" value="Unassembled WGS sequence"/>
</dbReference>
<name>A0A4R6YG79_9GAMM</name>
<feature type="domain" description="HTH cro/C1-type" evidence="2">
    <location>
        <begin position="116"/>
        <end position="170"/>
    </location>
</feature>
<sequence length="223" mass="24880">MAADDSSVAHGRVLPHRTLNHRGPNPSPGVGRPARRPLGARTRSPFCSYGVFLRWSTTEPARRLGGSSMAYSLNRYKHVFRIHRHRILTCGFPTRARSMKRTSLHTPEYATVVALLRDLRLEAGLSQSEAAAELERPQTWLSALEVGGRGLDLVQVRELAAVYGVDFPNFAVRLEQRLKDPPYRPPRRRRVDAGIPVVPEAPAMRPGKISGKPKRNTGRKPSK</sequence>
<evidence type="ECO:0000313" key="4">
    <source>
        <dbReference type="Proteomes" id="UP000295293"/>
    </source>
</evidence>
<reference evidence="3 4" key="1">
    <citation type="submission" date="2019-03" db="EMBL/GenBank/DDBJ databases">
        <title>Genomic Encyclopedia of Type Strains, Phase IV (KMG-IV): sequencing the most valuable type-strain genomes for metagenomic binning, comparative biology and taxonomic classification.</title>
        <authorList>
            <person name="Goeker M."/>
        </authorList>
    </citation>
    <scope>NUCLEOTIDE SEQUENCE [LARGE SCALE GENOMIC DNA]</scope>
    <source>
        <strain evidence="3 4">DSM 21667</strain>
    </source>
</reference>
<comment type="caution">
    <text evidence="3">The sequence shown here is derived from an EMBL/GenBank/DDBJ whole genome shotgun (WGS) entry which is preliminary data.</text>
</comment>
<proteinExistence type="predicted"/>
<dbReference type="InterPro" id="IPR001387">
    <property type="entry name" value="Cro/C1-type_HTH"/>
</dbReference>